<feature type="transmembrane region" description="Helical" evidence="1">
    <location>
        <begin position="69"/>
        <end position="85"/>
    </location>
</feature>
<evidence type="ECO:0000313" key="3">
    <source>
        <dbReference type="Proteomes" id="UP000216454"/>
    </source>
</evidence>
<keyword evidence="1" id="KW-0472">Membrane</keyword>
<keyword evidence="3" id="KW-1185">Reference proteome</keyword>
<name>A0A261EV62_9BIFI</name>
<keyword evidence="1" id="KW-1133">Transmembrane helix</keyword>
<dbReference type="EMBL" id="MWWQ01000011">
    <property type="protein sequence ID" value="OZG50761.1"/>
    <property type="molecule type" value="Genomic_DNA"/>
</dbReference>
<keyword evidence="1" id="KW-0812">Transmembrane</keyword>
<evidence type="ECO:0000256" key="1">
    <source>
        <dbReference type="SAM" id="Phobius"/>
    </source>
</evidence>
<dbReference type="RefSeq" id="WP_211278427.1">
    <property type="nucleotide sequence ID" value="NZ_MWWQ01000011.1"/>
</dbReference>
<proteinExistence type="predicted"/>
<reference evidence="2 3" key="1">
    <citation type="journal article" date="2017" name="BMC Genomics">
        <title>Comparative genomic and phylogenomic analyses of the Bifidobacteriaceae family.</title>
        <authorList>
            <person name="Lugli G.A."/>
            <person name="Milani C."/>
            <person name="Turroni F."/>
            <person name="Duranti S."/>
            <person name="Mancabelli L."/>
            <person name="Mangifesta M."/>
            <person name="Ferrario C."/>
            <person name="Modesto M."/>
            <person name="Mattarelli P."/>
            <person name="Jiri K."/>
            <person name="van Sinderen D."/>
            <person name="Ventura M."/>
        </authorList>
    </citation>
    <scope>NUCLEOTIDE SEQUENCE [LARGE SCALE GENOMIC DNA]</scope>
    <source>
        <strain evidence="2 3">DSM 24744</strain>
    </source>
</reference>
<sequence>MFVHFYIIERHRNEFASVLKAPGQDGIPVVRWQAMVAFLAGLLMTWMFSYGGLPIFQGPIANAMGGIDLSWLAGILTSGGLYYLLAKATHIAESNAKLA</sequence>
<evidence type="ECO:0000313" key="2">
    <source>
        <dbReference type="EMBL" id="OZG50761.1"/>
    </source>
</evidence>
<feature type="transmembrane region" description="Helical" evidence="1">
    <location>
        <begin position="29"/>
        <end position="49"/>
    </location>
</feature>
<dbReference type="AlphaFoldDB" id="A0A261EV62"/>
<gene>
    <name evidence="2" type="ORF">PSSU_1197</name>
</gene>
<protein>
    <submittedName>
        <fullName evidence="2">Permease, cytosine/purine, uracil, thiamine, allantoin family protein</fullName>
    </submittedName>
</protein>
<dbReference type="Proteomes" id="UP000216454">
    <property type="component" value="Unassembled WGS sequence"/>
</dbReference>
<organism evidence="2 3">
    <name type="scientific">Pseudoscardovia suis</name>
    <dbReference type="NCBI Taxonomy" id="987063"/>
    <lineage>
        <taxon>Bacteria</taxon>
        <taxon>Bacillati</taxon>
        <taxon>Actinomycetota</taxon>
        <taxon>Actinomycetes</taxon>
        <taxon>Bifidobacteriales</taxon>
        <taxon>Bifidobacteriaceae</taxon>
        <taxon>Pseudoscardovia</taxon>
    </lineage>
</organism>
<comment type="caution">
    <text evidence="2">The sequence shown here is derived from an EMBL/GenBank/DDBJ whole genome shotgun (WGS) entry which is preliminary data.</text>
</comment>
<accession>A0A261EV62</accession>